<keyword evidence="7" id="KW-1185">Reference proteome</keyword>
<dbReference type="GO" id="GO:0008080">
    <property type="term" value="F:N-acetyltransferase activity"/>
    <property type="evidence" value="ECO:0007669"/>
    <property type="project" value="InterPro"/>
</dbReference>
<evidence type="ECO:0000313" key="7">
    <source>
        <dbReference type="Proteomes" id="UP000294257"/>
    </source>
</evidence>
<dbReference type="InterPro" id="IPR050680">
    <property type="entry name" value="YpeA/RimI_acetyltransf"/>
</dbReference>
<dbReference type="PANTHER" id="PTHR43420">
    <property type="entry name" value="ACETYLTRANSFERASE"/>
    <property type="match status" value="1"/>
</dbReference>
<dbReference type="CDD" id="cd04301">
    <property type="entry name" value="NAT_SF"/>
    <property type="match status" value="1"/>
</dbReference>
<evidence type="ECO:0000313" key="6">
    <source>
        <dbReference type="EMBL" id="RZS37101.1"/>
    </source>
</evidence>
<dbReference type="InterPro" id="IPR000182">
    <property type="entry name" value="GNAT_dom"/>
</dbReference>
<proteinExistence type="inferred from homology"/>
<dbReference type="AlphaFoldDB" id="A0A4Q7KN91"/>
<keyword evidence="2" id="KW-0963">Cytoplasm</keyword>
<reference evidence="6 7" key="1">
    <citation type="submission" date="2019-02" db="EMBL/GenBank/DDBJ databases">
        <title>Genomic Encyclopedia of Type Strains, Phase IV (KMG-IV): sequencing the most valuable type-strain genomes for metagenomic binning, comparative biology and taxonomic classification.</title>
        <authorList>
            <person name="Goeker M."/>
        </authorList>
    </citation>
    <scope>NUCLEOTIDE SEQUENCE [LARGE SCALE GENOMIC DNA]</scope>
    <source>
        <strain evidence="6 7">DSM 101727</strain>
    </source>
</reference>
<comment type="similarity">
    <text evidence="1">Belongs to the acetyltransferase family. RimI subfamily.</text>
</comment>
<dbReference type="Proteomes" id="UP000294257">
    <property type="component" value="Unassembled WGS sequence"/>
</dbReference>
<accession>A0A4Q7KN91</accession>
<feature type="domain" description="N-acetyltransferase" evidence="5">
    <location>
        <begin position="2"/>
        <end position="150"/>
    </location>
</feature>
<dbReference type="Gene3D" id="3.40.630.30">
    <property type="match status" value="1"/>
</dbReference>
<dbReference type="SUPFAM" id="SSF55729">
    <property type="entry name" value="Acyl-CoA N-acyltransferases (Nat)"/>
    <property type="match status" value="1"/>
</dbReference>
<dbReference type="PROSITE" id="PS51186">
    <property type="entry name" value="GNAT"/>
    <property type="match status" value="1"/>
</dbReference>
<gene>
    <name evidence="6" type="ORF">EV193_106339</name>
</gene>
<dbReference type="Pfam" id="PF00583">
    <property type="entry name" value="Acetyltransf_1"/>
    <property type="match status" value="1"/>
</dbReference>
<comment type="caution">
    <text evidence="6">The sequence shown here is derived from an EMBL/GenBank/DDBJ whole genome shotgun (WGS) entry which is preliminary data.</text>
</comment>
<keyword evidence="3 6" id="KW-0808">Transferase</keyword>
<evidence type="ECO:0000256" key="4">
    <source>
        <dbReference type="ARBA" id="ARBA00023315"/>
    </source>
</evidence>
<evidence type="ECO:0000256" key="3">
    <source>
        <dbReference type="ARBA" id="ARBA00022679"/>
    </source>
</evidence>
<evidence type="ECO:0000259" key="5">
    <source>
        <dbReference type="PROSITE" id="PS51186"/>
    </source>
</evidence>
<evidence type="ECO:0000256" key="2">
    <source>
        <dbReference type="ARBA" id="ARBA00022490"/>
    </source>
</evidence>
<name>A0A4Q7KN91_9PSEU</name>
<sequence length="159" mass="17463">MISVKPLRRKDLTRCAELERILFAGDDPWSEAAFESELDWGNRYFGAYSGEQLIGYAGLSLVGRAPDFEGTVNTLGVDPEWQGRGVGTLLLRALLGVADDVNAPVYLEVRTDNAAAIGLYEAHGFHQIGLRRKYYQPSGADAYTMARPARRPAEEASTP</sequence>
<evidence type="ECO:0000256" key="1">
    <source>
        <dbReference type="ARBA" id="ARBA00005395"/>
    </source>
</evidence>
<keyword evidence="4" id="KW-0012">Acyltransferase</keyword>
<dbReference type="EMBL" id="SGWQ01000006">
    <property type="protein sequence ID" value="RZS37101.1"/>
    <property type="molecule type" value="Genomic_DNA"/>
</dbReference>
<dbReference type="PANTHER" id="PTHR43420:SF44">
    <property type="entry name" value="ACETYLTRANSFERASE YPEA"/>
    <property type="match status" value="1"/>
</dbReference>
<dbReference type="NCBIfam" id="TIGR01575">
    <property type="entry name" value="rimI"/>
    <property type="match status" value="1"/>
</dbReference>
<protein>
    <submittedName>
        <fullName evidence="6">Ribosomal-protein-alanine N-acetyltransferase</fullName>
    </submittedName>
</protein>
<dbReference type="InterPro" id="IPR016181">
    <property type="entry name" value="Acyl_CoA_acyltransferase"/>
</dbReference>
<organism evidence="6 7">
    <name type="scientific">Herbihabitans rhizosphaerae</name>
    <dbReference type="NCBI Taxonomy" id="1872711"/>
    <lineage>
        <taxon>Bacteria</taxon>
        <taxon>Bacillati</taxon>
        <taxon>Actinomycetota</taxon>
        <taxon>Actinomycetes</taxon>
        <taxon>Pseudonocardiales</taxon>
        <taxon>Pseudonocardiaceae</taxon>
        <taxon>Herbihabitans</taxon>
    </lineage>
</organism>
<dbReference type="InterPro" id="IPR006464">
    <property type="entry name" value="AcTrfase_RimI/Ard1"/>
</dbReference>